<dbReference type="EMBL" id="CP136896">
    <property type="protein sequence ID" value="WOL13104.1"/>
    <property type="molecule type" value="Genomic_DNA"/>
</dbReference>
<keyword evidence="3" id="KW-1185">Reference proteome</keyword>
<dbReference type="PANTHER" id="PTHR32246:SF166">
    <property type="entry name" value="OS06G0128800 PROTEIN"/>
    <property type="match status" value="1"/>
</dbReference>
<evidence type="ECO:0000313" key="3">
    <source>
        <dbReference type="Proteomes" id="UP001327560"/>
    </source>
</evidence>
<organism evidence="2 3">
    <name type="scientific">Canna indica</name>
    <name type="common">Indian-shot</name>
    <dbReference type="NCBI Taxonomy" id="4628"/>
    <lineage>
        <taxon>Eukaryota</taxon>
        <taxon>Viridiplantae</taxon>
        <taxon>Streptophyta</taxon>
        <taxon>Embryophyta</taxon>
        <taxon>Tracheophyta</taxon>
        <taxon>Spermatophyta</taxon>
        <taxon>Magnoliopsida</taxon>
        <taxon>Liliopsida</taxon>
        <taxon>Zingiberales</taxon>
        <taxon>Cannaceae</taxon>
        <taxon>Canna</taxon>
    </lineage>
</organism>
<dbReference type="InterPro" id="IPR000008">
    <property type="entry name" value="C2_dom"/>
</dbReference>
<dbReference type="CDD" id="cd04051">
    <property type="entry name" value="C2_SRC2_like"/>
    <property type="match status" value="1"/>
</dbReference>
<dbReference type="AlphaFoldDB" id="A0AAQ3KQU0"/>
<dbReference type="Gene3D" id="2.60.40.150">
    <property type="entry name" value="C2 domain"/>
    <property type="match status" value="1"/>
</dbReference>
<protein>
    <recommendedName>
        <fullName evidence="1">C2 domain-containing protein</fullName>
    </recommendedName>
</protein>
<gene>
    <name evidence="2" type="ORF">Cni_G21873</name>
</gene>
<evidence type="ECO:0000313" key="2">
    <source>
        <dbReference type="EMBL" id="WOL13104.1"/>
    </source>
</evidence>
<dbReference type="Proteomes" id="UP001327560">
    <property type="component" value="Chromosome 7"/>
</dbReference>
<evidence type="ECO:0000259" key="1">
    <source>
        <dbReference type="PROSITE" id="PS50004"/>
    </source>
</evidence>
<feature type="domain" description="C2" evidence="1">
    <location>
        <begin position="1"/>
        <end position="135"/>
    </location>
</feature>
<dbReference type="SMART" id="SM00239">
    <property type="entry name" value="C2"/>
    <property type="match status" value="1"/>
</dbReference>
<dbReference type="InterPro" id="IPR044750">
    <property type="entry name" value="C2_SRC2/BAP"/>
</dbReference>
<reference evidence="2 3" key="1">
    <citation type="submission" date="2023-10" db="EMBL/GenBank/DDBJ databases">
        <title>Chromosome-scale genome assembly provides insights into flower coloration mechanisms of Canna indica.</title>
        <authorList>
            <person name="Li C."/>
        </authorList>
    </citation>
    <scope>NUCLEOTIDE SEQUENCE [LARGE SCALE GENOMIC DNA]</scope>
    <source>
        <tissue evidence="2">Flower</tissue>
    </source>
</reference>
<dbReference type="SUPFAM" id="SSF49562">
    <property type="entry name" value="C2 domain (Calcium/lipid-binding domain, CaLB)"/>
    <property type="match status" value="1"/>
</dbReference>
<sequence length="233" mass="25002">MKGQDADLAMEITVLSAEDLKNPSSSLLPGRRLRPFVAVFAAATLDCDRLPPPLHRTRVDEQGAHNPSWGDKIRLPLDPSLLRAATSTGGLEDDEAGVYLAILSKRSLGGPAQIGWCRIPPADVLDGIRPPSALRRLSYALRDPRHGGRGHGVIHVAVRLLGQDVDRVLAPPPPRPLLEEPGWCRVAIGIPVAAFAPPGWATGGVVAVDSVQLNRFAERRVGFGVGFDFGLKY</sequence>
<dbReference type="PANTHER" id="PTHR32246">
    <property type="entry name" value="INGRESSION PROTEIN FIC1"/>
    <property type="match status" value="1"/>
</dbReference>
<name>A0AAQ3KQU0_9LILI</name>
<proteinExistence type="predicted"/>
<accession>A0AAQ3KQU0</accession>
<dbReference type="PROSITE" id="PS50004">
    <property type="entry name" value="C2"/>
    <property type="match status" value="1"/>
</dbReference>
<dbReference type="InterPro" id="IPR035892">
    <property type="entry name" value="C2_domain_sf"/>
</dbReference>
<dbReference type="GO" id="GO:0006952">
    <property type="term" value="P:defense response"/>
    <property type="evidence" value="ECO:0007669"/>
    <property type="project" value="InterPro"/>
</dbReference>